<comment type="subcellular location">
    <subcellularLocation>
        <location evidence="1">Cell membrane</location>
        <topology evidence="1">Single-pass type I membrane protein</topology>
    </subcellularLocation>
</comment>
<dbReference type="InterPro" id="IPR013210">
    <property type="entry name" value="LRR_N_plant-typ"/>
</dbReference>
<evidence type="ECO:0000259" key="15">
    <source>
        <dbReference type="Pfam" id="PF23598"/>
    </source>
</evidence>
<dbReference type="InterPro" id="IPR003591">
    <property type="entry name" value="Leu-rich_rpt_typical-subtyp"/>
</dbReference>
<dbReference type="Pfam" id="PF00560">
    <property type="entry name" value="LRR_1"/>
    <property type="match status" value="4"/>
</dbReference>
<dbReference type="Gene3D" id="3.80.10.10">
    <property type="entry name" value="Ribonuclease Inhibitor"/>
    <property type="match status" value="5"/>
</dbReference>
<dbReference type="InterPro" id="IPR032675">
    <property type="entry name" value="LRR_dom_sf"/>
</dbReference>
<dbReference type="SUPFAM" id="SSF52058">
    <property type="entry name" value="L domain-like"/>
    <property type="match status" value="4"/>
</dbReference>
<keyword evidence="5" id="KW-0812">Transmembrane</keyword>
<evidence type="ECO:0000313" key="17">
    <source>
        <dbReference type="Proteomes" id="UP001372338"/>
    </source>
</evidence>
<feature type="domain" description="Leucine-rich repeat-containing N-terminal plant-type" evidence="14">
    <location>
        <begin position="40"/>
        <end position="76"/>
    </location>
</feature>
<accession>A0AAN9ENP0</accession>
<keyword evidence="17" id="KW-1185">Reference proteome</keyword>
<keyword evidence="4" id="KW-0433">Leucine-rich repeat</keyword>
<sequence>MRIPLLPWLSFIFCHFCLILLSVDNITVVSGQCQGEQQSIMLQLKNNLKFKSEISTKLESWDESIDCCHWNGVNCDEKGHVTRLDLSGESIYGGFDNSSSLFNLQNLQFLNLATNSFNSLIPYGFNKLKNLTYLNLSYAGFVGQIPIEISQLTRLVTLDISSSYYLNNKPLILLDLGKLVRNLTRIRQLYLDGISITTAHGKEWSNALLQLPSLQELSMSSCNLSGPLYSSLSRLNNLSVIRLDQNKLSSSVPDTFANFRNLTVLHLSSCGLTGIFPKNIFRIATLSVIDISLNKDLHGSLPDFHSNGHLRILILRNTLFSGALPASIGNLSRLSILDLSYCHFNKTLPDSMSKLTELTQLDLSANNINGPIPPLNLSMNLSYLDLSHNGLTGSITSVHLEGLRKLVHIDLQDNVLNGSIPVSLFTLPMIRSIQLSNNSFEGLLDQFSNISSSSLETLDLCCNKLEGPIPVSIFHLRSLSVLQLSSNKFNGTIHLDMFHRLENLTTLDLSYNNLSIDTNVTEDFYFPNLINIKLASCNMSKFPIFFKNQSKLNILDLSNNHIQGSIPSWIWKFGSLSQLNLSHNLLTKLEEPVQTLSASKLYLYVLDLHSNQLQGKLPVIPRFTFYLDYSSNNFSSSIPSYFGTFLAFTIYLSLSKNNLSGSIPESLCNATNMQVLDVSYNRIEGTIPKCLAKSEALAVLNLQNNMLNGTIPDAFSESCALRTLDLRDNKLGGQIPVSLANCISLEVLDLGKNHIDDVFPCLLKKNLSSLRVMVLRDNKFHGHIGCPKINSTWPKLQIVDLAFNNFSGLLPGKILKTWEAMILDEDPGETKFDHIQFRFLNYSQLNYQDSVTITSKGQQMKFVKILTVFTSIDFSSNKLEGPIPEELMNFTGLYVLNLSRNAFTGQIPSSIGNLKQLESLDLSRNHFNGTLPTQLASLNFLSYLNLSFNNLVGKIPVGTQLQSFDATSFVGNRGLCGLPLPLICNSESSDEINKTEKVRAGSGGEFDWTFVTTGAGFGAGAGLIAAPLMFWERGKKWSNNIIDKILLFFLPMIGLTYTPLDHDDDDEEEEEEEEDKEKDIDVEGQDDLDCLWFQGRYCVSCSKVDMIRMKVMHDPRCTCYHSPTVFSISTYPQSYSS</sequence>
<dbReference type="Pfam" id="PF23598">
    <property type="entry name" value="LRR_14"/>
    <property type="match status" value="1"/>
</dbReference>
<name>A0AAN9ENP0_CROPI</name>
<evidence type="ECO:0000259" key="14">
    <source>
        <dbReference type="Pfam" id="PF08263"/>
    </source>
</evidence>
<dbReference type="InterPro" id="IPR055414">
    <property type="entry name" value="LRR_R13L4/SHOC2-like"/>
</dbReference>
<evidence type="ECO:0000256" key="2">
    <source>
        <dbReference type="ARBA" id="ARBA00009592"/>
    </source>
</evidence>
<evidence type="ECO:0000256" key="12">
    <source>
        <dbReference type="SAM" id="MobiDB-lite"/>
    </source>
</evidence>
<keyword evidence="6 13" id="KW-0732">Signal</keyword>
<evidence type="ECO:0000256" key="10">
    <source>
        <dbReference type="ARBA" id="ARBA00023170"/>
    </source>
</evidence>
<organism evidence="16 17">
    <name type="scientific">Crotalaria pallida</name>
    <name type="common">Smooth rattlebox</name>
    <name type="synonym">Crotalaria striata</name>
    <dbReference type="NCBI Taxonomy" id="3830"/>
    <lineage>
        <taxon>Eukaryota</taxon>
        <taxon>Viridiplantae</taxon>
        <taxon>Streptophyta</taxon>
        <taxon>Embryophyta</taxon>
        <taxon>Tracheophyta</taxon>
        <taxon>Spermatophyta</taxon>
        <taxon>Magnoliopsida</taxon>
        <taxon>eudicotyledons</taxon>
        <taxon>Gunneridae</taxon>
        <taxon>Pentapetalae</taxon>
        <taxon>rosids</taxon>
        <taxon>fabids</taxon>
        <taxon>Fabales</taxon>
        <taxon>Fabaceae</taxon>
        <taxon>Papilionoideae</taxon>
        <taxon>50 kb inversion clade</taxon>
        <taxon>genistoids sensu lato</taxon>
        <taxon>core genistoids</taxon>
        <taxon>Crotalarieae</taxon>
        <taxon>Crotalaria</taxon>
    </lineage>
</organism>
<feature type="compositionally biased region" description="Acidic residues" evidence="12">
    <location>
        <begin position="1062"/>
        <end position="1080"/>
    </location>
</feature>
<evidence type="ECO:0000256" key="5">
    <source>
        <dbReference type="ARBA" id="ARBA00022692"/>
    </source>
</evidence>
<dbReference type="Pfam" id="PF13516">
    <property type="entry name" value="LRR_6"/>
    <property type="match status" value="1"/>
</dbReference>
<evidence type="ECO:0000256" key="8">
    <source>
        <dbReference type="ARBA" id="ARBA00022989"/>
    </source>
</evidence>
<evidence type="ECO:0000313" key="16">
    <source>
        <dbReference type="EMBL" id="KAK7260601.1"/>
    </source>
</evidence>
<comment type="caution">
    <text evidence="16">The sequence shown here is derived from an EMBL/GenBank/DDBJ whole genome shotgun (WGS) entry which is preliminary data.</text>
</comment>
<evidence type="ECO:0000256" key="9">
    <source>
        <dbReference type="ARBA" id="ARBA00023136"/>
    </source>
</evidence>
<dbReference type="EMBL" id="JAYWIO010000005">
    <property type="protein sequence ID" value="KAK7260601.1"/>
    <property type="molecule type" value="Genomic_DNA"/>
</dbReference>
<dbReference type="Proteomes" id="UP001372338">
    <property type="component" value="Unassembled WGS sequence"/>
</dbReference>
<dbReference type="PANTHER" id="PTHR48061:SF2">
    <property type="entry name" value="RECEPTOR LIKE PROTEIN 30-LIKE"/>
    <property type="match status" value="1"/>
</dbReference>
<keyword evidence="8" id="KW-1133">Transmembrane helix</keyword>
<dbReference type="InterPro" id="IPR001611">
    <property type="entry name" value="Leu-rich_rpt"/>
</dbReference>
<proteinExistence type="inferred from homology"/>
<keyword evidence="10" id="KW-0675">Receptor</keyword>
<dbReference type="GO" id="GO:0005886">
    <property type="term" value="C:plasma membrane"/>
    <property type="evidence" value="ECO:0007669"/>
    <property type="project" value="UniProtKB-SubCell"/>
</dbReference>
<dbReference type="Pfam" id="PF13855">
    <property type="entry name" value="LRR_8"/>
    <property type="match status" value="2"/>
</dbReference>
<dbReference type="FunFam" id="3.80.10.10:FF:000041">
    <property type="entry name" value="LRR receptor-like serine/threonine-protein kinase ERECTA"/>
    <property type="match status" value="1"/>
</dbReference>
<dbReference type="InterPro" id="IPR046956">
    <property type="entry name" value="RLP23-like"/>
</dbReference>
<feature type="region of interest" description="Disordered" evidence="12">
    <location>
        <begin position="1060"/>
        <end position="1080"/>
    </location>
</feature>
<evidence type="ECO:0000256" key="4">
    <source>
        <dbReference type="ARBA" id="ARBA00022614"/>
    </source>
</evidence>
<evidence type="ECO:0000256" key="7">
    <source>
        <dbReference type="ARBA" id="ARBA00022737"/>
    </source>
</evidence>
<dbReference type="PANTHER" id="PTHR48061">
    <property type="entry name" value="LEUCINE-RICH REPEAT RECEPTOR PROTEIN KINASE EMS1-LIKE-RELATED"/>
    <property type="match status" value="1"/>
</dbReference>
<feature type="signal peptide" evidence="13">
    <location>
        <begin position="1"/>
        <end position="31"/>
    </location>
</feature>
<dbReference type="FunFam" id="3.80.10.10:FF:000213">
    <property type="entry name" value="Tyrosine-sulfated glycopeptide receptor 1"/>
    <property type="match status" value="2"/>
</dbReference>
<evidence type="ECO:0000256" key="13">
    <source>
        <dbReference type="SAM" id="SignalP"/>
    </source>
</evidence>
<dbReference type="PRINTS" id="PR00019">
    <property type="entry name" value="LEURICHRPT"/>
</dbReference>
<dbReference type="AlphaFoldDB" id="A0AAN9ENP0"/>
<keyword evidence="9" id="KW-0472">Membrane</keyword>
<gene>
    <name evidence="16" type="ORF">RIF29_26793</name>
</gene>
<comment type="similarity">
    <text evidence="2">Belongs to the RLP family.</text>
</comment>
<dbReference type="PROSITE" id="PS51450">
    <property type="entry name" value="LRR"/>
    <property type="match status" value="1"/>
</dbReference>
<keyword evidence="7" id="KW-0677">Repeat</keyword>
<keyword evidence="3" id="KW-1003">Cell membrane</keyword>
<reference evidence="16 17" key="1">
    <citation type="submission" date="2024-01" db="EMBL/GenBank/DDBJ databases">
        <title>The genomes of 5 underutilized Papilionoideae crops provide insights into root nodulation and disease resistanc.</title>
        <authorList>
            <person name="Yuan L."/>
        </authorList>
    </citation>
    <scope>NUCLEOTIDE SEQUENCE [LARGE SCALE GENOMIC DNA]</scope>
    <source>
        <strain evidence="16">ZHUSHIDOU_FW_LH</strain>
        <tissue evidence="16">Leaf</tissue>
    </source>
</reference>
<dbReference type="SMART" id="SM00369">
    <property type="entry name" value="LRR_TYP"/>
    <property type="match status" value="9"/>
</dbReference>
<evidence type="ECO:0000256" key="1">
    <source>
        <dbReference type="ARBA" id="ARBA00004251"/>
    </source>
</evidence>
<evidence type="ECO:0000256" key="6">
    <source>
        <dbReference type="ARBA" id="ARBA00022729"/>
    </source>
</evidence>
<keyword evidence="11" id="KW-0325">Glycoprotein</keyword>
<evidence type="ECO:0000256" key="3">
    <source>
        <dbReference type="ARBA" id="ARBA00022475"/>
    </source>
</evidence>
<protein>
    <recommendedName>
        <fullName evidence="18">Leucine-rich repeat-containing N-terminal plant-type domain-containing protein</fullName>
    </recommendedName>
</protein>
<evidence type="ECO:0008006" key="18">
    <source>
        <dbReference type="Google" id="ProtNLM"/>
    </source>
</evidence>
<evidence type="ECO:0000256" key="11">
    <source>
        <dbReference type="ARBA" id="ARBA00023180"/>
    </source>
</evidence>
<feature type="domain" description="Disease resistance R13L4/SHOC-2-like LRR" evidence="15">
    <location>
        <begin position="286"/>
        <end position="543"/>
    </location>
</feature>
<dbReference type="Pfam" id="PF08263">
    <property type="entry name" value="LRRNT_2"/>
    <property type="match status" value="1"/>
</dbReference>
<feature type="chain" id="PRO_5042948986" description="Leucine-rich repeat-containing N-terminal plant-type domain-containing protein" evidence="13">
    <location>
        <begin position="32"/>
        <end position="1137"/>
    </location>
</feature>